<evidence type="ECO:0000313" key="14">
    <source>
        <dbReference type="Proteomes" id="UP000063234"/>
    </source>
</evidence>
<evidence type="ECO:0000256" key="8">
    <source>
        <dbReference type="ARBA" id="ARBA00022695"/>
    </source>
</evidence>
<keyword evidence="7 10" id="KW-0808">Transferase</keyword>
<dbReference type="GO" id="GO:0016779">
    <property type="term" value="F:nucleotidyltransferase activity"/>
    <property type="evidence" value="ECO:0007669"/>
    <property type="project" value="UniProtKB-KW"/>
</dbReference>
<dbReference type="Pfam" id="PF12804">
    <property type="entry name" value="NTP_transf_3"/>
    <property type="match status" value="1"/>
</dbReference>
<dbReference type="EMBL" id="AP013035">
    <property type="protein sequence ID" value="BAT71684.1"/>
    <property type="molecule type" value="Genomic_DNA"/>
</dbReference>
<keyword evidence="11" id="KW-1133">Transmembrane helix</keyword>
<feature type="transmembrane region" description="Helical" evidence="11">
    <location>
        <begin position="343"/>
        <end position="362"/>
    </location>
</feature>
<dbReference type="AlphaFoldDB" id="A0A0S3QTM5"/>
<dbReference type="SUPFAM" id="SSF53448">
    <property type="entry name" value="Nucleotide-diphospho-sugar transferases"/>
    <property type="match status" value="1"/>
</dbReference>
<evidence type="ECO:0000256" key="11">
    <source>
        <dbReference type="SAM" id="Phobius"/>
    </source>
</evidence>
<feature type="domain" description="MobA-like NTP transferase" evidence="12">
    <location>
        <begin position="8"/>
        <end position="107"/>
    </location>
</feature>
<dbReference type="InterPro" id="IPR050065">
    <property type="entry name" value="GlmU-like"/>
</dbReference>
<protein>
    <recommendedName>
        <fullName evidence="6">Bifunctional IPC transferase and DIPP synthase</fullName>
        <ecNumber evidence="4">2.7.7.74</ecNumber>
        <ecNumber evidence="5">2.7.8.34</ecNumber>
    </recommendedName>
</protein>
<dbReference type="RefSeq" id="WP_068549682.1">
    <property type="nucleotide sequence ID" value="NZ_AP013035.1"/>
</dbReference>
<dbReference type="GO" id="GO:0008654">
    <property type="term" value="P:phospholipid biosynthetic process"/>
    <property type="evidence" value="ECO:0007669"/>
    <property type="project" value="InterPro"/>
</dbReference>
<evidence type="ECO:0000256" key="7">
    <source>
        <dbReference type="ARBA" id="ARBA00022679"/>
    </source>
</evidence>
<keyword evidence="11" id="KW-0812">Transmembrane</keyword>
<dbReference type="InterPro" id="IPR029044">
    <property type="entry name" value="Nucleotide-diphossugar_trans"/>
</dbReference>
<dbReference type="GO" id="GO:0016780">
    <property type="term" value="F:phosphotransferase activity, for other substituted phosphate groups"/>
    <property type="evidence" value="ECO:0007669"/>
    <property type="project" value="InterPro"/>
</dbReference>
<dbReference type="KEGG" id="ttk:TST_0884"/>
<accession>A0A0S3QTM5</accession>
<evidence type="ECO:0000256" key="4">
    <source>
        <dbReference type="ARBA" id="ARBA00012504"/>
    </source>
</evidence>
<dbReference type="Gene3D" id="1.20.120.1760">
    <property type="match status" value="1"/>
</dbReference>
<name>A0A0S3QTM5_THET7</name>
<dbReference type="InterPro" id="IPR000462">
    <property type="entry name" value="CDP-OH_P_trans"/>
</dbReference>
<dbReference type="PANTHER" id="PTHR43584">
    <property type="entry name" value="NUCLEOTIDYL TRANSFERASE"/>
    <property type="match status" value="1"/>
</dbReference>
<comment type="similarity">
    <text evidence="2">In the C-terminal section; belongs to the CDP-alcohol phosphatidyltransferase class-I family.</text>
</comment>
<dbReference type="OrthoDB" id="9803871at2"/>
<dbReference type="InterPro" id="IPR048254">
    <property type="entry name" value="CDP_ALCOHOL_P_TRANSF_CS"/>
</dbReference>
<evidence type="ECO:0000256" key="10">
    <source>
        <dbReference type="RuleBase" id="RU003750"/>
    </source>
</evidence>
<reference evidence="14" key="1">
    <citation type="journal article" date="2018" name="Science">
        <title>A primordial and reversible TCA cycle in a facultatively chemolithoautotrophic thermophile.</title>
        <authorList>
            <person name="Nunoura T."/>
            <person name="Chikaraishi Y."/>
            <person name="Izaki R."/>
            <person name="Suwa T."/>
            <person name="Sato T."/>
            <person name="Harada T."/>
            <person name="Mori K."/>
            <person name="Kato Y."/>
            <person name="Miyazaki M."/>
            <person name="Shimamura S."/>
            <person name="Yanagawa K."/>
            <person name="Shuto A."/>
            <person name="Ohkouchi N."/>
            <person name="Fujita N."/>
            <person name="Takaki Y."/>
            <person name="Atomi H."/>
            <person name="Takai K."/>
        </authorList>
    </citation>
    <scope>NUCLEOTIDE SEQUENCE [LARGE SCALE GENOMIC DNA]</scope>
    <source>
        <strain evidence="14">DSM 17441 / JCM 13301 / NBRC 103674 / ABI70S6</strain>
    </source>
</reference>
<keyword evidence="11" id="KW-0472">Membrane</keyword>
<keyword evidence="8" id="KW-0548">Nucleotidyltransferase</keyword>
<dbReference type="EC" id="2.7.8.34" evidence="5"/>
<comment type="catalytic activity">
    <reaction evidence="9">
        <text>CDP-1L-myo-inositol + 1D-myo-inositol 3-phosphate = bis(1L-myo-inositol) 3,1'-phosphate 1-phosphate + CMP + H(+)</text>
        <dbReference type="Rhea" id="RHEA:31327"/>
        <dbReference type="ChEBI" id="CHEBI:15378"/>
        <dbReference type="ChEBI" id="CHEBI:58401"/>
        <dbReference type="ChEBI" id="CHEBI:60377"/>
        <dbReference type="ChEBI" id="CHEBI:62573"/>
        <dbReference type="ChEBI" id="CHEBI:62576"/>
        <dbReference type="EC" id="2.7.8.34"/>
    </reaction>
</comment>
<evidence type="ECO:0000256" key="6">
    <source>
        <dbReference type="ARBA" id="ARBA00018322"/>
    </source>
</evidence>
<comment type="similarity">
    <text evidence="3">In the N-terminal section; belongs to the MobA family.</text>
</comment>
<keyword evidence="14" id="KW-1185">Reference proteome</keyword>
<dbReference type="PROSITE" id="PS00379">
    <property type="entry name" value="CDP_ALCOHOL_P_TRANSF"/>
    <property type="match status" value="1"/>
</dbReference>
<dbReference type="PATRIC" id="fig|1298851.3.peg.921"/>
<gene>
    <name evidence="13" type="ORF">TST_0884</name>
</gene>
<dbReference type="InterPro" id="IPR025877">
    <property type="entry name" value="MobA-like_NTP_Trfase"/>
</dbReference>
<dbReference type="EC" id="2.7.7.74" evidence="4"/>
<evidence type="ECO:0000256" key="9">
    <source>
        <dbReference type="ARBA" id="ARBA00049235"/>
    </source>
</evidence>
<evidence type="ECO:0000256" key="2">
    <source>
        <dbReference type="ARBA" id="ARBA00006982"/>
    </source>
</evidence>
<dbReference type="Pfam" id="PF01066">
    <property type="entry name" value="CDP-OH_P_transf"/>
    <property type="match status" value="1"/>
</dbReference>
<dbReference type="InterPro" id="IPR043130">
    <property type="entry name" value="CDP-OH_PTrfase_TM_dom"/>
</dbReference>
<dbReference type="Proteomes" id="UP000063234">
    <property type="component" value="Chromosome"/>
</dbReference>
<dbReference type="Gene3D" id="3.90.550.10">
    <property type="entry name" value="Spore Coat Polysaccharide Biosynthesis Protein SpsA, Chain A"/>
    <property type="match status" value="1"/>
</dbReference>
<comment type="similarity">
    <text evidence="10">Belongs to the CDP-alcohol phosphatidyltransferase class-I family.</text>
</comment>
<dbReference type="GO" id="GO:0016020">
    <property type="term" value="C:membrane"/>
    <property type="evidence" value="ECO:0007669"/>
    <property type="project" value="InterPro"/>
</dbReference>
<organism evidence="13 14">
    <name type="scientific">Thermosulfidibacter takaii (strain DSM 17441 / JCM 13301 / NBRC 103674 / ABI70S6)</name>
    <dbReference type="NCBI Taxonomy" id="1298851"/>
    <lineage>
        <taxon>Bacteria</taxon>
        <taxon>Pseudomonadati</taxon>
        <taxon>Thermosulfidibacterota</taxon>
        <taxon>Thermosulfidibacteria</taxon>
        <taxon>Thermosulfidibacterales</taxon>
        <taxon>Thermosulfidibacteraceae</taxon>
    </lineage>
</organism>
<sequence length="425" mass="48026">MVQGKPVAVILAAGLGKRMNKGLPKPLVPLLGLPIIEHTIRAFKRLGLEIIVVYNREEIRSYIESNFPDIKLIKNQNPERENGYSLYLAKNAIGNRDFLLAMGDHYYSNAFFEGIDRKRNFTTAFVSSYCHNPQEATKVKTKRNKIVDIGKELEDYNYFDTGLFFCKPEIFNFASRLVEEREQVKLADIFKEASKEEKVRYEVIDDFWIDIDTPEELKIAEKTIESRLIKKEDGIISKRLNRPISIKITKSIVEYPWATPNNLTFASFGLSLLASFLFLSSHPFWGGLMAQIASIIDGCDGEVARLKRMSSTKGAVIDTVLDRYADMILVSAMAFAYGVTTTSMLALFVASTGVIIFSYVWHHTGVRIPYAGRDVRLFTVMLGGILSSLINKFLLITLFVVGLLGHCGAVASLKQFIRNHRDQRP</sequence>
<dbReference type="STRING" id="1298851.TST_0884"/>
<dbReference type="PANTHER" id="PTHR43584:SF8">
    <property type="entry name" value="N-ACETYLMURAMATE ALPHA-1-PHOSPHATE URIDYLYLTRANSFERASE"/>
    <property type="match status" value="1"/>
</dbReference>
<evidence type="ECO:0000256" key="5">
    <source>
        <dbReference type="ARBA" id="ARBA00013268"/>
    </source>
</evidence>
<comment type="catalytic activity">
    <reaction evidence="1">
        <text>1D-myo-inositol 3-phosphate + CTP + H(+) = CDP-1L-myo-inositol + diphosphate</text>
        <dbReference type="Rhea" id="RHEA:30647"/>
        <dbReference type="ChEBI" id="CHEBI:15378"/>
        <dbReference type="ChEBI" id="CHEBI:33019"/>
        <dbReference type="ChEBI" id="CHEBI:37563"/>
        <dbReference type="ChEBI" id="CHEBI:58401"/>
        <dbReference type="ChEBI" id="CHEBI:62573"/>
        <dbReference type="EC" id="2.7.7.74"/>
    </reaction>
</comment>
<proteinExistence type="inferred from homology"/>
<evidence type="ECO:0000256" key="3">
    <source>
        <dbReference type="ARBA" id="ARBA00007897"/>
    </source>
</evidence>
<evidence type="ECO:0000313" key="13">
    <source>
        <dbReference type="EMBL" id="BAT71684.1"/>
    </source>
</evidence>
<evidence type="ECO:0000256" key="1">
    <source>
        <dbReference type="ARBA" id="ARBA00000729"/>
    </source>
</evidence>
<evidence type="ECO:0000259" key="12">
    <source>
        <dbReference type="Pfam" id="PF12804"/>
    </source>
</evidence>